<dbReference type="GO" id="GO:0046872">
    <property type="term" value="F:metal ion binding"/>
    <property type="evidence" value="ECO:0007669"/>
    <property type="project" value="UniProtKB-KW"/>
</dbReference>
<dbReference type="InterPro" id="IPR012340">
    <property type="entry name" value="NA-bd_OB-fold"/>
</dbReference>
<dbReference type="GO" id="GO:0006364">
    <property type="term" value="P:rRNA processing"/>
    <property type="evidence" value="ECO:0007669"/>
    <property type="project" value="TreeGrafter"/>
</dbReference>
<protein>
    <submittedName>
        <fullName evidence="7">Ribonuclease G</fullName>
    </submittedName>
</protein>
<dbReference type="Pfam" id="PF10150">
    <property type="entry name" value="RNase_E_G"/>
    <property type="match status" value="1"/>
</dbReference>
<name>A0A0V8QH70_9FIRM</name>
<dbReference type="NCBIfam" id="TIGR00757">
    <property type="entry name" value="RNaseEG"/>
    <property type="match status" value="1"/>
</dbReference>
<dbReference type="Gene3D" id="2.40.50.140">
    <property type="entry name" value="Nucleic acid-binding proteins"/>
    <property type="match status" value="1"/>
</dbReference>
<accession>A0A0V8QH70</accession>
<dbReference type="PANTHER" id="PTHR30001:SF0">
    <property type="entry name" value="RIBONUCLEASE G"/>
    <property type="match status" value="1"/>
</dbReference>
<keyword evidence="4" id="KW-0460">Magnesium</keyword>
<dbReference type="InterPro" id="IPR019307">
    <property type="entry name" value="RNA-bd_AU-1/RNase_E/G"/>
</dbReference>
<proteinExistence type="predicted"/>
<gene>
    <name evidence="7" type="ORF">ASU35_07155</name>
</gene>
<sequence length="397" mass="45063">MEKTKLLITELKQGIVSAYYEKDRMVQVNIEPAQAESVLGNIYLGQVKNIVKNINAAFVEYEKGKMCYLSLKDTEGAVFANPKRNTKICEGDTVIIQISKEDVKTKAPVATVFICFTGKYLVLTHGKTNLSVSGKISAEEERERLKSILRPYQKETYGIIIRTNAQGAEEKSLLQELRILDSLYQNIMEFGVHKGRHALLYKAPANFLCSIRDGQAAALSEIVTDKKELYQQIREYLNCYQAEDLEKLRLYEDETTDLNRLYGIETSLSKVVAKQVWLKSGGTLVIEPTEALTVIDVNTGKAIKGNKKVQETFFKVNLEAAKEIAFQLRLRNLSGIIIVDFIDLDSEEHKKELLRALKEYLKEDPLKAVVVDMTPLGLVEITRKKLRKPLHEQLHHL</sequence>
<organism evidence="7 8">
    <name type="scientific">Acetivibrio ethanolgignens</name>
    <dbReference type="NCBI Taxonomy" id="290052"/>
    <lineage>
        <taxon>Bacteria</taxon>
        <taxon>Bacillati</taxon>
        <taxon>Bacillota</taxon>
        <taxon>Clostridia</taxon>
        <taxon>Eubacteriales</taxon>
        <taxon>Oscillospiraceae</taxon>
        <taxon>Acetivibrio</taxon>
    </lineage>
</organism>
<comment type="cofactor">
    <cofactor evidence="1">
        <name>Mg(2+)</name>
        <dbReference type="ChEBI" id="CHEBI:18420"/>
    </cofactor>
</comment>
<evidence type="ECO:0000256" key="1">
    <source>
        <dbReference type="ARBA" id="ARBA00001946"/>
    </source>
</evidence>
<evidence type="ECO:0000256" key="4">
    <source>
        <dbReference type="ARBA" id="ARBA00022842"/>
    </source>
</evidence>
<feature type="domain" description="RNA-binding protein AU-1/Ribonuclease E/G" evidence="6">
    <location>
        <begin position="116"/>
        <end position="385"/>
    </location>
</feature>
<keyword evidence="2" id="KW-0479">Metal-binding</keyword>
<evidence type="ECO:0000259" key="6">
    <source>
        <dbReference type="Pfam" id="PF10150"/>
    </source>
</evidence>
<evidence type="ECO:0000256" key="2">
    <source>
        <dbReference type="ARBA" id="ARBA00022723"/>
    </source>
</evidence>
<dbReference type="GO" id="GO:0016787">
    <property type="term" value="F:hydrolase activity"/>
    <property type="evidence" value="ECO:0007669"/>
    <property type="project" value="UniProtKB-KW"/>
</dbReference>
<evidence type="ECO:0000256" key="3">
    <source>
        <dbReference type="ARBA" id="ARBA00022801"/>
    </source>
</evidence>
<dbReference type="InterPro" id="IPR004659">
    <property type="entry name" value="RNase_E/G"/>
</dbReference>
<dbReference type="EMBL" id="LNAM01000068">
    <property type="protein sequence ID" value="KSV59911.1"/>
    <property type="molecule type" value="Genomic_DNA"/>
</dbReference>
<dbReference type="RefSeq" id="WP_058351803.1">
    <property type="nucleotide sequence ID" value="NZ_CABMMD010000068.1"/>
</dbReference>
<dbReference type="GO" id="GO:0005737">
    <property type="term" value="C:cytoplasm"/>
    <property type="evidence" value="ECO:0007669"/>
    <property type="project" value="TreeGrafter"/>
</dbReference>
<dbReference type="Proteomes" id="UP000054874">
    <property type="component" value="Unassembled WGS sequence"/>
</dbReference>
<evidence type="ECO:0000313" key="7">
    <source>
        <dbReference type="EMBL" id="KSV59911.1"/>
    </source>
</evidence>
<dbReference type="OrthoDB" id="9804278at2"/>
<dbReference type="GO" id="GO:0003723">
    <property type="term" value="F:RNA binding"/>
    <property type="evidence" value="ECO:0007669"/>
    <property type="project" value="UniProtKB-KW"/>
</dbReference>
<keyword evidence="5" id="KW-0694">RNA-binding</keyword>
<comment type="caution">
    <text evidence="7">The sequence shown here is derived from an EMBL/GenBank/DDBJ whole genome shotgun (WGS) entry which is preliminary data.</text>
</comment>
<dbReference type="CDD" id="cd04453">
    <property type="entry name" value="S1_RNase_E"/>
    <property type="match status" value="1"/>
</dbReference>
<dbReference type="GO" id="GO:0004540">
    <property type="term" value="F:RNA nuclease activity"/>
    <property type="evidence" value="ECO:0007669"/>
    <property type="project" value="InterPro"/>
</dbReference>
<dbReference type="STRING" id="290052.ASU35_07155"/>
<evidence type="ECO:0000313" key="8">
    <source>
        <dbReference type="Proteomes" id="UP000054874"/>
    </source>
</evidence>
<keyword evidence="8" id="KW-1185">Reference proteome</keyword>
<evidence type="ECO:0000256" key="5">
    <source>
        <dbReference type="ARBA" id="ARBA00022884"/>
    </source>
</evidence>
<dbReference type="PANTHER" id="PTHR30001">
    <property type="entry name" value="RIBONUCLEASE"/>
    <property type="match status" value="1"/>
</dbReference>
<dbReference type="SUPFAM" id="SSF50249">
    <property type="entry name" value="Nucleic acid-binding proteins"/>
    <property type="match status" value="1"/>
</dbReference>
<keyword evidence="3" id="KW-0378">Hydrolase</keyword>
<reference evidence="7 8" key="1">
    <citation type="submission" date="2015-11" db="EMBL/GenBank/DDBJ databases">
        <title>Butyribacter intestini gen. nov., sp. nov., a butyric acid-producing bacterium of the family Lachnospiraceae isolated from the human faeces.</title>
        <authorList>
            <person name="Zou Y."/>
            <person name="Xue W."/>
            <person name="Luo G."/>
            <person name="Lv M."/>
        </authorList>
    </citation>
    <scope>NUCLEOTIDE SEQUENCE [LARGE SCALE GENOMIC DNA]</scope>
    <source>
        <strain evidence="7 8">ACET-33324</strain>
    </source>
</reference>
<dbReference type="AlphaFoldDB" id="A0A0V8QH70"/>